<gene>
    <name evidence="1" type="ORF">PS645_03973</name>
</gene>
<dbReference type="EMBL" id="CABVGX010000036">
    <property type="protein sequence ID" value="VVN14582.1"/>
    <property type="molecule type" value="Genomic_DNA"/>
</dbReference>
<reference evidence="1 2" key="1">
    <citation type="submission" date="2019-09" db="EMBL/GenBank/DDBJ databases">
        <authorList>
            <person name="Chandra G."/>
            <person name="Truman W A."/>
        </authorList>
    </citation>
    <scope>NUCLEOTIDE SEQUENCE [LARGE SCALE GENOMIC DNA]</scope>
    <source>
        <strain evidence="1">PS645</strain>
    </source>
</reference>
<name>A0A5E6V930_PSEFL</name>
<dbReference type="AlphaFoldDB" id="A0A5E6V930"/>
<accession>A0A5E6V930</accession>
<evidence type="ECO:0000313" key="1">
    <source>
        <dbReference type="EMBL" id="VVN14582.1"/>
    </source>
</evidence>
<sequence length="50" mass="5693">MRTMAGMNITGKGWYSAPSKFRFPTMVAPVSCTNLTMPPMLRINDRHVDY</sequence>
<dbReference type="Proteomes" id="UP000325607">
    <property type="component" value="Unassembled WGS sequence"/>
</dbReference>
<protein>
    <submittedName>
        <fullName evidence="1">Uncharacterized protein</fullName>
    </submittedName>
</protein>
<evidence type="ECO:0000313" key="2">
    <source>
        <dbReference type="Proteomes" id="UP000325607"/>
    </source>
</evidence>
<organism evidence="1 2">
    <name type="scientific">Pseudomonas fluorescens</name>
    <dbReference type="NCBI Taxonomy" id="294"/>
    <lineage>
        <taxon>Bacteria</taxon>
        <taxon>Pseudomonadati</taxon>
        <taxon>Pseudomonadota</taxon>
        <taxon>Gammaproteobacteria</taxon>
        <taxon>Pseudomonadales</taxon>
        <taxon>Pseudomonadaceae</taxon>
        <taxon>Pseudomonas</taxon>
    </lineage>
</organism>
<proteinExistence type="predicted"/>